<organism evidence="2">
    <name type="scientific">Neospora caninum (strain Liverpool)</name>
    <dbReference type="NCBI Taxonomy" id="572307"/>
    <lineage>
        <taxon>Eukaryota</taxon>
        <taxon>Sar</taxon>
        <taxon>Alveolata</taxon>
        <taxon>Apicomplexa</taxon>
        <taxon>Conoidasida</taxon>
        <taxon>Coccidia</taxon>
        <taxon>Eucoccidiorida</taxon>
        <taxon>Eimeriorina</taxon>
        <taxon>Sarcocystidae</taxon>
        <taxon>Neospora</taxon>
    </lineage>
</organism>
<feature type="region of interest" description="Disordered" evidence="1">
    <location>
        <begin position="262"/>
        <end position="290"/>
    </location>
</feature>
<feature type="region of interest" description="Disordered" evidence="1">
    <location>
        <begin position="495"/>
        <end position="549"/>
    </location>
</feature>
<name>A0A0F7UFI7_NEOCL</name>
<evidence type="ECO:0000313" key="2">
    <source>
        <dbReference type="EMBL" id="CEL67072.1"/>
    </source>
</evidence>
<feature type="compositionally biased region" description="Basic and acidic residues" evidence="1">
    <location>
        <begin position="262"/>
        <end position="271"/>
    </location>
</feature>
<dbReference type="AlphaFoldDB" id="A0A0F7UFI7"/>
<feature type="region of interest" description="Disordered" evidence="1">
    <location>
        <begin position="339"/>
        <end position="386"/>
    </location>
</feature>
<gene>
    <name evidence="2" type="ORF">BN1204_028770</name>
</gene>
<evidence type="ECO:0000256" key="1">
    <source>
        <dbReference type="SAM" id="MobiDB-lite"/>
    </source>
</evidence>
<protein>
    <submittedName>
        <fullName evidence="2">Uncharacterized protein</fullName>
    </submittedName>
</protein>
<dbReference type="EMBL" id="LN714482">
    <property type="protein sequence ID" value="CEL67072.1"/>
    <property type="molecule type" value="Genomic_DNA"/>
</dbReference>
<feature type="compositionally biased region" description="Basic and acidic residues" evidence="1">
    <location>
        <begin position="351"/>
        <end position="363"/>
    </location>
</feature>
<reference evidence="2" key="1">
    <citation type="journal article" date="2015" name="PLoS ONE">
        <title>Comprehensive Evaluation of Toxoplasma gondii VEG and Neospora caninum LIV Genomes with Tachyzoite Stage Transcriptome and Proteome Defines Novel Transcript Features.</title>
        <authorList>
            <person name="Ramaprasad A."/>
            <person name="Mourier T."/>
            <person name="Naeem R."/>
            <person name="Malas T.B."/>
            <person name="Moussa E."/>
            <person name="Panigrahi A."/>
            <person name="Vermont S.J."/>
            <person name="Otto T.D."/>
            <person name="Wastling J."/>
            <person name="Pain A."/>
        </authorList>
    </citation>
    <scope>NUCLEOTIDE SEQUENCE</scope>
    <source>
        <strain evidence="2">Liverpool</strain>
    </source>
</reference>
<proteinExistence type="predicted"/>
<accession>A0A0F7UFI7</accession>
<sequence>MVFWNRKEPLCVASNRNDVHAGMAGVAFRRSFSPCWSARLGLSLLLLLHLAMLLTGCTPCESASCAKLPVPSSPSVSHCQFALTHSRKSANSISAQRDVRTPPQPLLAFGSLRSVPGSSVSPEDAQRPPGLCDRPMLDSPRVFGSLDSPLAPSEYLSACSGYLCPLLLGPDKFRGRSVAQSSCSRGQDGRRQHSSFLFLRGERGKKLRKQDRLFAAKCPLLNVVDFARLRVPPLTAEALLQREGSSDSAAMQIHASISAAERARAEEEEMRKKRTRRGSRQVEEGHELPPASSVTQLKNYHALLYYATWDSRCQALTNALANLASVACPTLFPLPPTGLGGTAESGTVRRAGGDQDGSSHAEDTEAGPAVSGEAPDGENGEKVEEEREGLRDILDSCIPCWLPVTGICVSNSLVIAAGRRALQKQARMLSNKKQLRHHERALHLMISEGIFYGHGDLPALQVWRREGGRAERGNENAYSRPFALPSLGLDSSVLGDSSLVPGQNPSQSSDARRDGEAAVRSLPTGTGRDGDPKMNLDRPAAGPRDQADCRSTWRKVFEVRGFGPIPLMQLAGGDASAWKEEEKLILTRALLHKSVDSDGSARPREEGILSAGHGGFLSGTGSAQPEEDDLRVWLSQLSSIYQYHAMRTLLQRLRRAEDEFPEFQEFNLRNYNPRLAKLRGLLKD</sequence>